<keyword evidence="3 7" id="KW-0812">Transmembrane</keyword>
<feature type="transmembrane region" description="Helical" evidence="7">
    <location>
        <begin position="208"/>
        <end position="235"/>
    </location>
</feature>
<feature type="transmembrane region" description="Helical" evidence="7">
    <location>
        <begin position="102"/>
        <end position="124"/>
    </location>
</feature>
<evidence type="ECO:0000256" key="1">
    <source>
        <dbReference type="ARBA" id="ARBA00004651"/>
    </source>
</evidence>
<evidence type="ECO:0000256" key="2">
    <source>
        <dbReference type="ARBA" id="ARBA00022475"/>
    </source>
</evidence>
<keyword evidence="6" id="KW-0675">Receptor</keyword>
<dbReference type="SUPFAM" id="SSF81321">
    <property type="entry name" value="Family A G protein-coupled receptor-like"/>
    <property type="match status" value="1"/>
</dbReference>
<dbReference type="InterPro" id="IPR017452">
    <property type="entry name" value="GPCR_Rhodpsn_7TM"/>
</dbReference>
<organism evidence="9 10">
    <name type="scientific">Clytia hemisphaerica</name>
    <dbReference type="NCBI Taxonomy" id="252671"/>
    <lineage>
        <taxon>Eukaryota</taxon>
        <taxon>Metazoa</taxon>
        <taxon>Cnidaria</taxon>
        <taxon>Hydrozoa</taxon>
        <taxon>Hydroidolina</taxon>
        <taxon>Leptothecata</taxon>
        <taxon>Obeliida</taxon>
        <taxon>Clytiidae</taxon>
        <taxon>Clytia</taxon>
    </lineage>
</organism>
<evidence type="ECO:0000256" key="3">
    <source>
        <dbReference type="ARBA" id="ARBA00022692"/>
    </source>
</evidence>
<keyword evidence="10" id="KW-1185">Reference proteome</keyword>
<comment type="subcellular location">
    <subcellularLocation>
        <location evidence="1">Cell membrane</location>
        <topology evidence="1">Multi-pass membrane protein</topology>
    </subcellularLocation>
</comment>
<protein>
    <recommendedName>
        <fullName evidence="8">G-protein coupled receptors family 1 profile domain-containing protein</fullName>
    </recommendedName>
</protein>
<feature type="transmembrane region" description="Helical" evidence="7">
    <location>
        <begin position="300"/>
        <end position="321"/>
    </location>
</feature>
<dbReference type="GO" id="GO:0004930">
    <property type="term" value="F:G protein-coupled receptor activity"/>
    <property type="evidence" value="ECO:0007669"/>
    <property type="project" value="TreeGrafter"/>
</dbReference>
<dbReference type="EnsemblMetazoa" id="CLYHEMT015443.1">
    <property type="protein sequence ID" value="CLYHEMP015443.1"/>
    <property type="gene ID" value="CLYHEMG015443"/>
</dbReference>
<dbReference type="Gene3D" id="1.20.1070.10">
    <property type="entry name" value="Rhodopsin 7-helix transmembrane proteins"/>
    <property type="match status" value="1"/>
</dbReference>
<dbReference type="GO" id="GO:0005886">
    <property type="term" value="C:plasma membrane"/>
    <property type="evidence" value="ECO:0007669"/>
    <property type="project" value="UniProtKB-SubCell"/>
</dbReference>
<name>A0A7M5X071_9CNID</name>
<evidence type="ECO:0000256" key="7">
    <source>
        <dbReference type="SAM" id="Phobius"/>
    </source>
</evidence>
<feature type="transmembrane region" description="Helical" evidence="7">
    <location>
        <begin position="66"/>
        <end position="90"/>
    </location>
</feature>
<dbReference type="Proteomes" id="UP000594262">
    <property type="component" value="Unplaced"/>
</dbReference>
<feature type="transmembrane region" description="Helical" evidence="7">
    <location>
        <begin position="177"/>
        <end position="196"/>
    </location>
</feature>
<feature type="domain" description="G-protein coupled receptors family 1 profile" evidence="8">
    <location>
        <begin position="81"/>
        <end position="319"/>
    </location>
</feature>
<keyword evidence="2" id="KW-1003">Cell membrane</keyword>
<evidence type="ECO:0000313" key="9">
    <source>
        <dbReference type="EnsemblMetazoa" id="CLYHEMP015443.1"/>
    </source>
</evidence>
<dbReference type="AlphaFoldDB" id="A0A7M5X071"/>
<accession>A0A7M5X071</accession>
<dbReference type="PANTHER" id="PTHR24241">
    <property type="entry name" value="NEUROPEPTIDE RECEPTOR-RELATED G-PROTEIN COUPLED RECEPTOR"/>
    <property type="match status" value="1"/>
</dbReference>
<evidence type="ECO:0000313" key="10">
    <source>
        <dbReference type="Proteomes" id="UP000594262"/>
    </source>
</evidence>
<feature type="transmembrane region" description="Helical" evidence="7">
    <location>
        <begin position="136"/>
        <end position="156"/>
    </location>
</feature>
<dbReference type="GO" id="GO:0032870">
    <property type="term" value="P:cellular response to hormone stimulus"/>
    <property type="evidence" value="ECO:0007669"/>
    <property type="project" value="TreeGrafter"/>
</dbReference>
<reference evidence="9" key="1">
    <citation type="submission" date="2021-01" db="UniProtKB">
        <authorList>
            <consortium name="EnsemblMetazoa"/>
        </authorList>
    </citation>
    <scope>IDENTIFICATION</scope>
</reference>
<evidence type="ECO:0000256" key="4">
    <source>
        <dbReference type="ARBA" id="ARBA00022989"/>
    </source>
</evidence>
<dbReference type="RefSeq" id="XP_066936476.1">
    <property type="nucleotide sequence ID" value="XM_067080375.1"/>
</dbReference>
<dbReference type="CDD" id="cd00637">
    <property type="entry name" value="7tm_classA_rhodopsin-like"/>
    <property type="match status" value="1"/>
</dbReference>
<dbReference type="GeneID" id="136824199"/>
<proteinExistence type="predicted"/>
<sequence length="364" mass="41650">MNLTSMDLHNKSVSSMLSFSPQMKTMKTSWNSSTTSMTLTTFQPINNNECYRIFNEDSFNNLNRKLLLSFLIFAFCFINASNIMLIHGLRRTNRTFSTTTKLFIFLSSSDLVTGLITCPMQVIMLSLGVQSTCLQVGIQAFFNAFTPLLSMFTLLTMSILRCISMQRPLKRTKEQHVWMWLMCQVVIALILTIWYVDISQKSNTTQSLGIFLIVVTALCVLVNGASVVINTFLHFSLSKNKPIRKNSTVTRAKQQKGATNTLLILSIILVLCYFPNGVAFGVIGYHILGRNTVKTVYRDYVPWAHIPMVLNAGINSFVYIIRNRRIKQYYKDVFLCRLQTSRYRRESMFSMQSLNNNNNNNNDI</sequence>
<dbReference type="PROSITE" id="PS50262">
    <property type="entry name" value="G_PROTEIN_RECEP_F1_2"/>
    <property type="match status" value="1"/>
</dbReference>
<evidence type="ECO:0000256" key="5">
    <source>
        <dbReference type="ARBA" id="ARBA00023136"/>
    </source>
</evidence>
<feature type="transmembrane region" description="Helical" evidence="7">
    <location>
        <begin position="261"/>
        <end position="288"/>
    </location>
</feature>
<evidence type="ECO:0000259" key="8">
    <source>
        <dbReference type="PROSITE" id="PS50262"/>
    </source>
</evidence>
<dbReference type="GO" id="GO:0042277">
    <property type="term" value="F:peptide binding"/>
    <property type="evidence" value="ECO:0007669"/>
    <property type="project" value="TreeGrafter"/>
</dbReference>
<keyword evidence="5 7" id="KW-0472">Membrane</keyword>
<dbReference type="PANTHER" id="PTHR24241:SF76">
    <property type="entry name" value="NEUROPEPTIDE SIFAMIDE RECEPTOR"/>
    <property type="match status" value="1"/>
</dbReference>
<keyword evidence="4 7" id="KW-1133">Transmembrane helix</keyword>
<evidence type="ECO:0000256" key="6">
    <source>
        <dbReference type="ARBA" id="ARBA00023170"/>
    </source>
</evidence>